<gene>
    <name evidence="2" type="ORF">SAMN04488057_11711</name>
</gene>
<accession>A0A1M7QE73</accession>
<keyword evidence="3" id="KW-1185">Reference proteome</keyword>
<feature type="signal peptide" evidence="1">
    <location>
        <begin position="1"/>
        <end position="28"/>
    </location>
</feature>
<organism evidence="2 3">
    <name type="scientific">Cyclobacterium lianum</name>
    <dbReference type="NCBI Taxonomy" id="388280"/>
    <lineage>
        <taxon>Bacteria</taxon>
        <taxon>Pseudomonadati</taxon>
        <taxon>Bacteroidota</taxon>
        <taxon>Cytophagia</taxon>
        <taxon>Cytophagales</taxon>
        <taxon>Cyclobacteriaceae</taxon>
        <taxon>Cyclobacterium</taxon>
    </lineage>
</organism>
<evidence type="ECO:0000256" key="1">
    <source>
        <dbReference type="SAM" id="SignalP"/>
    </source>
</evidence>
<keyword evidence="1" id="KW-0732">Signal</keyword>
<name>A0A1M7QE73_9BACT</name>
<feature type="chain" id="PRO_5012771296" evidence="1">
    <location>
        <begin position="29"/>
        <end position="108"/>
    </location>
</feature>
<protein>
    <submittedName>
        <fullName evidence="2">Uncharacterized protein</fullName>
    </submittedName>
</protein>
<evidence type="ECO:0000313" key="3">
    <source>
        <dbReference type="Proteomes" id="UP000184513"/>
    </source>
</evidence>
<dbReference type="AlphaFoldDB" id="A0A1M7QE73"/>
<sequence length="108" mass="12077">MKWIKNSKKGMAAFGAVAVMLVAGWQFGVSGTEAPFSEKDVALEKAIAGSGSADCCEVIYFPDLCTIQYIPVYREYYGEYFGSQPTDLQFLNKSVIRKIKECLDWRIS</sequence>
<evidence type="ECO:0000313" key="2">
    <source>
        <dbReference type="EMBL" id="SHN29197.1"/>
    </source>
</evidence>
<dbReference type="Proteomes" id="UP000184513">
    <property type="component" value="Unassembled WGS sequence"/>
</dbReference>
<reference evidence="2 3" key="1">
    <citation type="submission" date="2016-11" db="EMBL/GenBank/DDBJ databases">
        <authorList>
            <person name="Jaros S."/>
            <person name="Januszkiewicz K."/>
            <person name="Wedrychowicz H."/>
        </authorList>
    </citation>
    <scope>NUCLEOTIDE SEQUENCE [LARGE SCALE GENOMIC DNA]</scope>
    <source>
        <strain evidence="2 3">CGMCC 1.6102</strain>
    </source>
</reference>
<dbReference type="EMBL" id="FRCY01000017">
    <property type="protein sequence ID" value="SHN29197.1"/>
    <property type="molecule type" value="Genomic_DNA"/>
</dbReference>
<proteinExistence type="predicted"/>